<comment type="caution">
    <text evidence="1">The sequence shown here is derived from an EMBL/GenBank/DDBJ whole genome shotgun (WGS) entry which is preliminary data.</text>
</comment>
<dbReference type="AlphaFoldDB" id="A0A430S335"/>
<reference evidence="1 2" key="1">
    <citation type="journal article" date="2019" name="Extremophiles">
        <title>Biogeography of thermophiles and predominance of Thermus scotoductus in domestic water heaters.</title>
        <authorList>
            <person name="Wilpiszeski R.L."/>
            <person name="Zhang Z."/>
            <person name="House C.H."/>
        </authorList>
    </citation>
    <scope>NUCLEOTIDE SEQUENCE [LARGE SCALE GENOMIC DNA]</scope>
    <source>
        <strain evidence="1 2">27_S27</strain>
    </source>
</reference>
<sequence length="63" mass="6463">MPADIAYLDASALVKRYVAEPGTEAVQALLARAAVVGTAARTSGLGAWPEACARNPISPEVQP</sequence>
<accession>A0A430S335</accession>
<protein>
    <recommendedName>
        <fullName evidence="3">PIN domain-containing protein</fullName>
    </recommendedName>
</protein>
<evidence type="ECO:0008006" key="3">
    <source>
        <dbReference type="Google" id="ProtNLM"/>
    </source>
</evidence>
<dbReference type="Proteomes" id="UP000286712">
    <property type="component" value="Unassembled WGS sequence"/>
</dbReference>
<dbReference type="EMBL" id="PELW01000027">
    <property type="protein sequence ID" value="RTH28156.1"/>
    <property type="molecule type" value="Genomic_DNA"/>
</dbReference>
<evidence type="ECO:0000313" key="1">
    <source>
        <dbReference type="EMBL" id="RTH28156.1"/>
    </source>
</evidence>
<evidence type="ECO:0000313" key="2">
    <source>
        <dbReference type="Proteomes" id="UP000286712"/>
    </source>
</evidence>
<organism evidence="1 2">
    <name type="scientific">Thermus scotoductus</name>
    <dbReference type="NCBI Taxonomy" id="37636"/>
    <lineage>
        <taxon>Bacteria</taxon>
        <taxon>Thermotogati</taxon>
        <taxon>Deinococcota</taxon>
        <taxon>Deinococci</taxon>
        <taxon>Thermales</taxon>
        <taxon>Thermaceae</taxon>
        <taxon>Thermus</taxon>
    </lineage>
</organism>
<gene>
    <name evidence="1" type="ORF">CSW40_01410</name>
</gene>
<proteinExistence type="predicted"/>
<name>A0A430S335_THESC</name>
<dbReference type="Gene3D" id="3.40.50.1010">
    <property type="entry name" value="5'-nuclease"/>
    <property type="match status" value="1"/>
</dbReference>